<gene>
    <name evidence="12" type="ORF">RIF29_26431</name>
</gene>
<evidence type="ECO:0000256" key="10">
    <source>
        <dbReference type="ARBA" id="ARBA00022833"/>
    </source>
</evidence>
<evidence type="ECO:0000313" key="13">
    <source>
        <dbReference type="Proteomes" id="UP001372338"/>
    </source>
</evidence>
<comment type="caution">
    <text evidence="12">The sequence shown here is derived from an EMBL/GenBank/DDBJ whole genome shotgun (WGS) entry which is preliminary data.</text>
</comment>
<proteinExistence type="predicted"/>
<keyword evidence="8" id="KW-0863">Zinc-finger</keyword>
<dbReference type="AlphaFoldDB" id="A0AAN9END0"/>
<dbReference type="PANTHER" id="PTHR11685">
    <property type="entry name" value="RBR FAMILY RING FINGER AND IBR DOMAIN-CONTAINING"/>
    <property type="match status" value="1"/>
</dbReference>
<keyword evidence="9" id="KW-0833">Ubl conjugation pathway</keyword>
<keyword evidence="7" id="KW-0677">Repeat</keyword>
<dbReference type="Pfam" id="PF01485">
    <property type="entry name" value="IBR"/>
    <property type="match status" value="1"/>
</dbReference>
<evidence type="ECO:0000256" key="9">
    <source>
        <dbReference type="ARBA" id="ARBA00022786"/>
    </source>
</evidence>
<evidence type="ECO:0000256" key="2">
    <source>
        <dbReference type="ARBA" id="ARBA00001947"/>
    </source>
</evidence>
<dbReference type="GO" id="GO:0061630">
    <property type="term" value="F:ubiquitin protein ligase activity"/>
    <property type="evidence" value="ECO:0007669"/>
    <property type="project" value="UniProtKB-EC"/>
</dbReference>
<keyword evidence="13" id="KW-1185">Reference proteome</keyword>
<evidence type="ECO:0000256" key="5">
    <source>
        <dbReference type="ARBA" id="ARBA00022679"/>
    </source>
</evidence>
<dbReference type="InterPro" id="IPR044066">
    <property type="entry name" value="TRIAD_supradom"/>
</dbReference>
<name>A0AAN9END0_CROPI</name>
<evidence type="ECO:0000256" key="4">
    <source>
        <dbReference type="ARBA" id="ARBA00012251"/>
    </source>
</evidence>
<dbReference type="SUPFAM" id="SSF57850">
    <property type="entry name" value="RING/U-box"/>
    <property type="match status" value="1"/>
</dbReference>
<keyword evidence="5" id="KW-0808">Transferase</keyword>
<dbReference type="GO" id="GO:0008270">
    <property type="term" value="F:zinc ion binding"/>
    <property type="evidence" value="ECO:0007669"/>
    <property type="project" value="UniProtKB-KW"/>
</dbReference>
<evidence type="ECO:0000256" key="6">
    <source>
        <dbReference type="ARBA" id="ARBA00022723"/>
    </source>
</evidence>
<reference evidence="12 13" key="1">
    <citation type="submission" date="2024-01" db="EMBL/GenBank/DDBJ databases">
        <title>The genomes of 5 underutilized Papilionoideae crops provide insights into root nodulation and disease resistanc.</title>
        <authorList>
            <person name="Yuan L."/>
        </authorList>
    </citation>
    <scope>NUCLEOTIDE SEQUENCE [LARGE SCALE GENOMIC DNA]</scope>
    <source>
        <strain evidence="12">ZHUSHIDOU_FW_LH</strain>
        <tissue evidence="12">Leaf</tissue>
    </source>
</reference>
<accession>A0AAN9END0</accession>
<dbReference type="EMBL" id="JAYWIO010000005">
    <property type="protein sequence ID" value="KAK7260412.1"/>
    <property type="molecule type" value="Genomic_DNA"/>
</dbReference>
<dbReference type="InterPro" id="IPR031127">
    <property type="entry name" value="E3_UB_ligase_RBR"/>
</dbReference>
<dbReference type="Gene3D" id="1.20.120.1750">
    <property type="match status" value="2"/>
</dbReference>
<comment type="cofactor">
    <cofactor evidence="2">
        <name>Zn(2+)</name>
        <dbReference type="ChEBI" id="CHEBI:29105"/>
    </cofactor>
</comment>
<comment type="catalytic activity">
    <reaction evidence="1">
        <text>[E2 ubiquitin-conjugating enzyme]-S-ubiquitinyl-L-cysteine + [acceptor protein]-L-lysine = [E2 ubiquitin-conjugating enzyme]-L-cysteine + [acceptor protein]-N(6)-ubiquitinyl-L-lysine.</text>
        <dbReference type="EC" id="2.3.2.31"/>
    </reaction>
</comment>
<sequence>MKWCPGPNCNFAVVFEPDGSNKNLDVKCLCYHNFCWNCGEDAHSPLGCETVNQWGNKLYFLSENIGWFLSYAKPCPKFKIPIEKTKGCIECNVGFNFVSSVFEIGIVVVMKAAKTFKNLSAEHAKRLSELQGKLECNLEFINEAWLQVVECRRVLKWTYAYGYYLPENEKAKKELLEYTHGIAEASLERFHHYLESKLHDFLNGEALNGFNEFRFKIINLTNVAKNYFDGLVRALENGLVDVKGFSNMSESSNQEGFQKNNQH</sequence>
<dbReference type="EC" id="2.3.2.31" evidence="4"/>
<organism evidence="12 13">
    <name type="scientific">Crotalaria pallida</name>
    <name type="common">Smooth rattlebox</name>
    <name type="synonym">Crotalaria striata</name>
    <dbReference type="NCBI Taxonomy" id="3830"/>
    <lineage>
        <taxon>Eukaryota</taxon>
        <taxon>Viridiplantae</taxon>
        <taxon>Streptophyta</taxon>
        <taxon>Embryophyta</taxon>
        <taxon>Tracheophyta</taxon>
        <taxon>Spermatophyta</taxon>
        <taxon>Magnoliopsida</taxon>
        <taxon>eudicotyledons</taxon>
        <taxon>Gunneridae</taxon>
        <taxon>Pentapetalae</taxon>
        <taxon>rosids</taxon>
        <taxon>fabids</taxon>
        <taxon>Fabales</taxon>
        <taxon>Fabaceae</taxon>
        <taxon>Papilionoideae</taxon>
        <taxon>50 kb inversion clade</taxon>
        <taxon>genistoids sensu lato</taxon>
        <taxon>core genistoids</taxon>
        <taxon>Crotalarieae</taxon>
        <taxon>Crotalaria</taxon>
    </lineage>
</organism>
<keyword evidence="6" id="KW-0479">Metal-binding</keyword>
<evidence type="ECO:0000313" key="12">
    <source>
        <dbReference type="EMBL" id="KAK7260412.1"/>
    </source>
</evidence>
<comment type="pathway">
    <text evidence="3">Protein modification; protein ubiquitination.</text>
</comment>
<dbReference type="PROSITE" id="PS51873">
    <property type="entry name" value="TRIAD"/>
    <property type="match status" value="1"/>
</dbReference>
<evidence type="ECO:0000256" key="8">
    <source>
        <dbReference type="ARBA" id="ARBA00022771"/>
    </source>
</evidence>
<dbReference type="InterPro" id="IPR002867">
    <property type="entry name" value="IBR_dom"/>
</dbReference>
<evidence type="ECO:0000256" key="7">
    <source>
        <dbReference type="ARBA" id="ARBA00022737"/>
    </source>
</evidence>
<feature type="domain" description="RING-type" evidence="11">
    <location>
        <begin position="1"/>
        <end position="127"/>
    </location>
</feature>
<dbReference type="CDD" id="cd20346">
    <property type="entry name" value="BRcat_RBR_ANKIB1"/>
    <property type="match status" value="1"/>
</dbReference>
<evidence type="ECO:0000259" key="11">
    <source>
        <dbReference type="PROSITE" id="PS51873"/>
    </source>
</evidence>
<evidence type="ECO:0000256" key="1">
    <source>
        <dbReference type="ARBA" id="ARBA00001798"/>
    </source>
</evidence>
<dbReference type="SMART" id="SM00647">
    <property type="entry name" value="IBR"/>
    <property type="match status" value="1"/>
</dbReference>
<keyword evidence="10" id="KW-0862">Zinc</keyword>
<dbReference type="GO" id="GO:0016567">
    <property type="term" value="P:protein ubiquitination"/>
    <property type="evidence" value="ECO:0007669"/>
    <property type="project" value="InterPro"/>
</dbReference>
<evidence type="ECO:0000256" key="3">
    <source>
        <dbReference type="ARBA" id="ARBA00004906"/>
    </source>
</evidence>
<protein>
    <recommendedName>
        <fullName evidence="4">RBR-type E3 ubiquitin transferase</fullName>
        <ecNumber evidence="4">2.3.2.31</ecNumber>
    </recommendedName>
</protein>
<dbReference type="Proteomes" id="UP001372338">
    <property type="component" value="Unassembled WGS sequence"/>
</dbReference>